<proteinExistence type="predicted"/>
<dbReference type="SFLD" id="SFLDG01129">
    <property type="entry name" value="C1.5:_HAD__Beta-PGM__Phosphata"/>
    <property type="match status" value="1"/>
</dbReference>
<evidence type="ECO:0000313" key="2">
    <source>
        <dbReference type="Proteomes" id="UP001225356"/>
    </source>
</evidence>
<keyword evidence="2" id="KW-1185">Reference proteome</keyword>
<dbReference type="PANTHER" id="PTHR43434">
    <property type="entry name" value="PHOSPHOGLYCOLATE PHOSPHATASE"/>
    <property type="match status" value="1"/>
</dbReference>
<protein>
    <submittedName>
        <fullName evidence="1">Phosphoglycolate phosphatase-like HAD superfamily hydrolase</fullName>
    </submittedName>
</protein>
<dbReference type="SFLD" id="SFLDS00003">
    <property type="entry name" value="Haloacid_Dehalogenase"/>
    <property type="match status" value="1"/>
</dbReference>
<comment type="caution">
    <text evidence="1">The sequence shown here is derived from an EMBL/GenBank/DDBJ whole genome shotgun (WGS) entry which is preliminary data.</text>
</comment>
<organism evidence="1 2">
    <name type="scientific">Streptosporangium lutulentum</name>
    <dbReference type="NCBI Taxonomy" id="1461250"/>
    <lineage>
        <taxon>Bacteria</taxon>
        <taxon>Bacillati</taxon>
        <taxon>Actinomycetota</taxon>
        <taxon>Actinomycetes</taxon>
        <taxon>Streptosporangiales</taxon>
        <taxon>Streptosporangiaceae</taxon>
        <taxon>Streptosporangium</taxon>
    </lineage>
</organism>
<dbReference type="Gene3D" id="1.10.150.240">
    <property type="entry name" value="Putative phosphatase, domain 2"/>
    <property type="match status" value="1"/>
</dbReference>
<dbReference type="InterPro" id="IPR023214">
    <property type="entry name" value="HAD_sf"/>
</dbReference>
<gene>
    <name evidence="1" type="ORF">J2853_003521</name>
</gene>
<dbReference type="Gene3D" id="3.40.50.1000">
    <property type="entry name" value="HAD superfamily/HAD-like"/>
    <property type="match status" value="1"/>
</dbReference>
<dbReference type="EMBL" id="JAUSQU010000001">
    <property type="protein sequence ID" value="MDP9844310.1"/>
    <property type="molecule type" value="Genomic_DNA"/>
</dbReference>
<dbReference type="SUPFAM" id="SSF56784">
    <property type="entry name" value="HAD-like"/>
    <property type="match status" value="1"/>
</dbReference>
<dbReference type="InterPro" id="IPR036412">
    <property type="entry name" value="HAD-like_sf"/>
</dbReference>
<dbReference type="InterPro" id="IPR023198">
    <property type="entry name" value="PGP-like_dom2"/>
</dbReference>
<dbReference type="Proteomes" id="UP001225356">
    <property type="component" value="Unassembled WGS sequence"/>
</dbReference>
<name>A0ABT9QD50_9ACTN</name>
<sequence>MVLWDIDHTLITSGGVGSEVFRTAFETVTGCPMTQMAEVTGRTERVIFRETLELHDLEDPGDYFDRFAQAQARGYWERAEDMRRRGRALSGAPQALRALAEHGDVVQSVLTGNTRPSALAKLQIFDLHRHIDFDSGAYGDDEELRTKLVPIARARANERHHFDFDVSTTVLIGDTPSDVRAALDGGALVIGVATGKSSPEELAEAGAHHVLSDLSDTTALVRAVVTIEQLNG</sequence>
<dbReference type="InterPro" id="IPR050155">
    <property type="entry name" value="HAD-like_hydrolase_sf"/>
</dbReference>
<accession>A0ABT9QD50</accession>
<evidence type="ECO:0000313" key="1">
    <source>
        <dbReference type="EMBL" id="MDP9844310.1"/>
    </source>
</evidence>
<dbReference type="PANTHER" id="PTHR43434:SF1">
    <property type="entry name" value="PHOSPHOGLYCOLATE PHOSPHATASE"/>
    <property type="match status" value="1"/>
</dbReference>
<dbReference type="Pfam" id="PF12710">
    <property type="entry name" value="HAD"/>
    <property type="match status" value="1"/>
</dbReference>
<reference evidence="1 2" key="1">
    <citation type="submission" date="2023-07" db="EMBL/GenBank/DDBJ databases">
        <title>Sequencing the genomes of 1000 actinobacteria strains.</title>
        <authorList>
            <person name="Klenk H.-P."/>
        </authorList>
    </citation>
    <scope>NUCLEOTIDE SEQUENCE [LARGE SCALE GENOMIC DNA]</scope>
    <source>
        <strain evidence="1 2">DSM 46740</strain>
    </source>
</reference>